<evidence type="ECO:0000259" key="8">
    <source>
        <dbReference type="Pfam" id="PF02706"/>
    </source>
</evidence>
<keyword evidence="4 7" id="KW-0812">Transmembrane</keyword>
<evidence type="ECO:0000256" key="1">
    <source>
        <dbReference type="ARBA" id="ARBA00004651"/>
    </source>
</evidence>
<dbReference type="EMBL" id="JACSRA010000015">
    <property type="protein sequence ID" value="MBD7911786.1"/>
    <property type="molecule type" value="Genomic_DNA"/>
</dbReference>
<organism evidence="10 11">
    <name type="scientific">Clostridium cibarium</name>
    <dbReference type="NCBI Taxonomy" id="2762247"/>
    <lineage>
        <taxon>Bacteria</taxon>
        <taxon>Bacillati</taxon>
        <taxon>Bacillota</taxon>
        <taxon>Clostridia</taxon>
        <taxon>Eubacteriales</taxon>
        <taxon>Clostridiaceae</taxon>
        <taxon>Clostridium</taxon>
    </lineage>
</organism>
<dbReference type="PANTHER" id="PTHR32309">
    <property type="entry name" value="TYROSINE-PROTEIN KINASE"/>
    <property type="match status" value="1"/>
</dbReference>
<dbReference type="InterPro" id="IPR003856">
    <property type="entry name" value="LPS_length_determ_N"/>
</dbReference>
<feature type="domain" description="Tyrosine-protein kinase G-rich" evidence="9">
    <location>
        <begin position="153"/>
        <end position="195"/>
    </location>
</feature>
<feature type="domain" description="Polysaccharide chain length determinant N-terminal" evidence="8">
    <location>
        <begin position="5"/>
        <end position="95"/>
    </location>
</feature>
<keyword evidence="5 7" id="KW-1133">Transmembrane helix</keyword>
<keyword evidence="11" id="KW-1185">Reference proteome</keyword>
<dbReference type="InterPro" id="IPR032807">
    <property type="entry name" value="GNVR"/>
</dbReference>
<evidence type="ECO:0000256" key="4">
    <source>
        <dbReference type="ARBA" id="ARBA00022692"/>
    </source>
</evidence>
<accession>A0ABR8PUD2</accession>
<keyword evidence="6 7" id="KW-0472">Membrane</keyword>
<dbReference type="InterPro" id="IPR050445">
    <property type="entry name" value="Bact_polysacc_biosynth/exp"/>
</dbReference>
<dbReference type="Pfam" id="PF13807">
    <property type="entry name" value="GNVR"/>
    <property type="match status" value="1"/>
</dbReference>
<evidence type="ECO:0000256" key="6">
    <source>
        <dbReference type="ARBA" id="ARBA00023136"/>
    </source>
</evidence>
<comment type="similarity">
    <text evidence="2">Belongs to the CpsC/CapA family.</text>
</comment>
<evidence type="ECO:0000259" key="9">
    <source>
        <dbReference type="Pfam" id="PF13807"/>
    </source>
</evidence>
<gene>
    <name evidence="10" type="ORF">H9661_10485</name>
</gene>
<comment type="subcellular location">
    <subcellularLocation>
        <location evidence="1">Cell membrane</location>
        <topology evidence="1">Multi-pass membrane protein</topology>
    </subcellularLocation>
</comment>
<dbReference type="RefSeq" id="WP_191768695.1">
    <property type="nucleotide sequence ID" value="NZ_JACSRA010000015.1"/>
</dbReference>
<evidence type="ECO:0000256" key="5">
    <source>
        <dbReference type="ARBA" id="ARBA00022989"/>
    </source>
</evidence>
<evidence type="ECO:0000256" key="7">
    <source>
        <dbReference type="SAM" id="Phobius"/>
    </source>
</evidence>
<dbReference type="Proteomes" id="UP000627781">
    <property type="component" value="Unassembled WGS sequence"/>
</dbReference>
<reference evidence="10 11" key="1">
    <citation type="submission" date="2020-08" db="EMBL/GenBank/DDBJ databases">
        <title>A Genomic Blueprint of the Chicken Gut Microbiome.</title>
        <authorList>
            <person name="Gilroy R."/>
            <person name="Ravi A."/>
            <person name="Getino M."/>
            <person name="Pursley I."/>
            <person name="Horton D.L."/>
            <person name="Alikhan N.-F."/>
            <person name="Baker D."/>
            <person name="Gharbi K."/>
            <person name="Hall N."/>
            <person name="Watson M."/>
            <person name="Adriaenssens E.M."/>
            <person name="Foster-Nyarko E."/>
            <person name="Jarju S."/>
            <person name="Secka A."/>
            <person name="Antonio M."/>
            <person name="Oren A."/>
            <person name="Chaudhuri R."/>
            <person name="La Ragione R.M."/>
            <person name="Hildebrand F."/>
            <person name="Pallen M.J."/>
        </authorList>
    </citation>
    <scope>NUCLEOTIDE SEQUENCE [LARGE SCALE GENOMIC DNA]</scope>
    <source>
        <strain evidence="10 11">Sa3CVN1</strain>
    </source>
</reference>
<feature type="transmembrane region" description="Helical" evidence="7">
    <location>
        <begin position="21"/>
        <end position="41"/>
    </location>
</feature>
<dbReference type="PANTHER" id="PTHR32309:SF13">
    <property type="entry name" value="FERRIC ENTEROBACTIN TRANSPORT PROTEIN FEPE"/>
    <property type="match status" value="1"/>
</dbReference>
<keyword evidence="3" id="KW-1003">Cell membrane</keyword>
<comment type="caution">
    <text evidence="10">The sequence shown here is derived from an EMBL/GenBank/DDBJ whole genome shotgun (WGS) entry which is preliminary data.</text>
</comment>
<feature type="transmembrane region" description="Helical" evidence="7">
    <location>
        <begin position="178"/>
        <end position="199"/>
    </location>
</feature>
<evidence type="ECO:0000256" key="2">
    <source>
        <dbReference type="ARBA" id="ARBA00006683"/>
    </source>
</evidence>
<sequence>MNEENIKVEDIIDALKSRWQLIVGITLVATILATVVSFFLIKPKYEASTKLFIGKESGESSSQNYNSNDVQMYQNLIKTYADIVTTNDLVNRAIENKGLNLKSQSVVEGLKVEPITSTQILKITYKSGSKQEARDVVAAITDEFVKTSNELIANANVKVVESVTLPESPVSPNKKLNIAIALVLGFMAGVGLALLLEFLDNTFKDKEQIENIVGVPVLGTIPNLESSK</sequence>
<proteinExistence type="inferred from homology"/>
<name>A0ABR8PUD2_9CLOT</name>
<evidence type="ECO:0000256" key="3">
    <source>
        <dbReference type="ARBA" id="ARBA00022475"/>
    </source>
</evidence>
<protein>
    <submittedName>
        <fullName evidence="10">Capsular biosynthesis protein</fullName>
    </submittedName>
</protein>
<evidence type="ECO:0000313" key="10">
    <source>
        <dbReference type="EMBL" id="MBD7911786.1"/>
    </source>
</evidence>
<dbReference type="Pfam" id="PF02706">
    <property type="entry name" value="Wzz"/>
    <property type="match status" value="1"/>
</dbReference>
<evidence type="ECO:0000313" key="11">
    <source>
        <dbReference type="Proteomes" id="UP000627781"/>
    </source>
</evidence>